<dbReference type="Pfam" id="PF14437">
    <property type="entry name" value="MafB19-deam"/>
    <property type="match status" value="1"/>
</dbReference>
<dbReference type="GO" id="GO:0008270">
    <property type="term" value="F:zinc ion binding"/>
    <property type="evidence" value="ECO:0007669"/>
    <property type="project" value="UniProtKB-UniRule"/>
</dbReference>
<dbReference type="SUPFAM" id="SSF53927">
    <property type="entry name" value="Cytidine deaminase-like"/>
    <property type="match status" value="1"/>
</dbReference>
<evidence type="ECO:0000256" key="1">
    <source>
        <dbReference type="ARBA" id="ARBA00022694"/>
    </source>
</evidence>
<dbReference type="GO" id="GO:0052717">
    <property type="term" value="F:tRNA-specific adenosine-34 deaminase activity"/>
    <property type="evidence" value="ECO:0007669"/>
    <property type="project" value="UniProtKB-UniRule"/>
</dbReference>
<comment type="subunit">
    <text evidence="6">Homodimer.</text>
</comment>
<keyword evidence="2 6" id="KW-0479">Metal-binding</keyword>
<protein>
    <recommendedName>
        <fullName evidence="6">tRNA-specific adenosine deaminase</fullName>
        <ecNumber evidence="6">3.5.4.33</ecNumber>
    </recommendedName>
</protein>
<dbReference type="Proteomes" id="UP000886069">
    <property type="component" value="Unassembled WGS sequence"/>
</dbReference>
<dbReference type="InterPro" id="IPR058535">
    <property type="entry name" value="MafB19-deam"/>
</dbReference>
<gene>
    <name evidence="6" type="primary">tadA</name>
    <name evidence="8" type="ORF">ENO08_07185</name>
</gene>
<evidence type="ECO:0000256" key="5">
    <source>
        <dbReference type="ARBA" id="ARBA00048045"/>
    </source>
</evidence>
<feature type="binding site" evidence="6">
    <location>
        <position position="51"/>
    </location>
    <ligand>
        <name>Zn(2+)</name>
        <dbReference type="ChEBI" id="CHEBI:29105"/>
        <note>catalytic</note>
    </ligand>
</feature>
<evidence type="ECO:0000256" key="4">
    <source>
        <dbReference type="ARBA" id="ARBA00022833"/>
    </source>
</evidence>
<dbReference type="CDD" id="cd01285">
    <property type="entry name" value="nucleoside_deaminase"/>
    <property type="match status" value="1"/>
</dbReference>
<proteinExistence type="inferred from homology"/>
<evidence type="ECO:0000256" key="2">
    <source>
        <dbReference type="ARBA" id="ARBA00022723"/>
    </source>
</evidence>
<feature type="binding site" evidence="6">
    <location>
        <position position="81"/>
    </location>
    <ligand>
        <name>Zn(2+)</name>
        <dbReference type="ChEBI" id="CHEBI:29105"/>
        <note>catalytic</note>
    </ligand>
</feature>
<comment type="function">
    <text evidence="6">Catalyzes the deamination of adenosine to inosine at the wobble position 34 of tRNA(Arg2).</text>
</comment>
<feature type="binding site" evidence="6">
    <location>
        <position position="84"/>
    </location>
    <ligand>
        <name>Zn(2+)</name>
        <dbReference type="ChEBI" id="CHEBI:29105"/>
        <note>catalytic</note>
    </ligand>
</feature>
<dbReference type="Gene3D" id="3.40.140.10">
    <property type="entry name" value="Cytidine Deaminase, domain 2"/>
    <property type="match status" value="1"/>
</dbReference>
<feature type="domain" description="CMP/dCMP-type deaminase" evidence="7">
    <location>
        <begin position="1"/>
        <end position="121"/>
    </location>
</feature>
<evidence type="ECO:0000256" key="3">
    <source>
        <dbReference type="ARBA" id="ARBA00022801"/>
    </source>
</evidence>
<evidence type="ECO:0000259" key="7">
    <source>
        <dbReference type="PROSITE" id="PS51747"/>
    </source>
</evidence>
<dbReference type="HAMAP" id="MF_00972">
    <property type="entry name" value="tRNA_aden_deaminase"/>
    <property type="match status" value="1"/>
</dbReference>
<reference evidence="8" key="1">
    <citation type="journal article" date="2020" name="mSystems">
        <title>Genome- and Community-Level Interaction Insights into Carbon Utilization and Element Cycling Functions of Hydrothermarchaeota in Hydrothermal Sediment.</title>
        <authorList>
            <person name="Zhou Z."/>
            <person name="Liu Y."/>
            <person name="Xu W."/>
            <person name="Pan J."/>
            <person name="Luo Z.H."/>
            <person name="Li M."/>
        </authorList>
    </citation>
    <scope>NUCLEOTIDE SEQUENCE [LARGE SCALE GENOMIC DNA]</scope>
    <source>
        <strain evidence="8">SpSt-1233</strain>
    </source>
</reference>
<comment type="cofactor">
    <cofactor evidence="6">
        <name>Zn(2+)</name>
        <dbReference type="ChEBI" id="CHEBI:29105"/>
    </cofactor>
    <text evidence="6">Binds 1 zinc ion per subunit.</text>
</comment>
<dbReference type="PANTHER" id="PTHR11079:SF202">
    <property type="entry name" value="TRNA-SPECIFIC ADENOSINE DEAMINASE"/>
    <property type="match status" value="1"/>
</dbReference>
<feature type="active site" description="Proton donor" evidence="6">
    <location>
        <position position="53"/>
    </location>
</feature>
<dbReference type="GO" id="GO:0002100">
    <property type="term" value="P:tRNA wobble adenosine to inosine editing"/>
    <property type="evidence" value="ECO:0007669"/>
    <property type="project" value="UniProtKB-UniRule"/>
</dbReference>
<dbReference type="InterPro" id="IPR002125">
    <property type="entry name" value="CMP_dCMP_dom"/>
</dbReference>
<evidence type="ECO:0000313" key="8">
    <source>
        <dbReference type="EMBL" id="HER44224.1"/>
    </source>
</evidence>
<dbReference type="EC" id="3.5.4.33" evidence="6"/>
<dbReference type="InterPro" id="IPR016193">
    <property type="entry name" value="Cytidine_deaminase-like"/>
</dbReference>
<name>A0A7V2F4A5_UNCEI</name>
<evidence type="ECO:0000256" key="6">
    <source>
        <dbReference type="HAMAP-Rule" id="MF_00972"/>
    </source>
</evidence>
<keyword evidence="4 6" id="KW-0862">Zinc</keyword>
<dbReference type="PROSITE" id="PS51747">
    <property type="entry name" value="CYT_DCMP_DEAMINASES_2"/>
    <property type="match status" value="1"/>
</dbReference>
<comment type="similarity">
    <text evidence="6">Belongs to the cytidine and deoxycytidylate deaminase family.</text>
</comment>
<dbReference type="AlphaFoldDB" id="A0A7V2F4A5"/>
<comment type="caution">
    <text evidence="8">The sequence shown here is derived from an EMBL/GenBank/DDBJ whole genome shotgun (WGS) entry which is preliminary data.</text>
</comment>
<organism evidence="8">
    <name type="scientific">Eiseniibacteriota bacterium</name>
    <dbReference type="NCBI Taxonomy" id="2212470"/>
    <lineage>
        <taxon>Bacteria</taxon>
        <taxon>Candidatus Eiseniibacteriota</taxon>
    </lineage>
</organism>
<dbReference type="PANTHER" id="PTHR11079">
    <property type="entry name" value="CYTOSINE DEAMINASE FAMILY MEMBER"/>
    <property type="match status" value="1"/>
</dbReference>
<keyword evidence="1 6" id="KW-0819">tRNA processing</keyword>
<dbReference type="InterPro" id="IPR028883">
    <property type="entry name" value="tRNA_aden_deaminase"/>
</dbReference>
<sequence>MDHTWMGEALREAEQALRMGDVPIGAVVVKDGRIIGRGRNEIERRGAATAHAEMLALEEAFRHIGDWRLDGCAVYCTVEPCHMCFGACYHSRVARVVYGARAPRSGACGSRGDLREARLFNHDIEVLGAVREEESVRLLQEFFRGVRSANTPRRDARAG</sequence>
<keyword evidence="3 6" id="KW-0378">Hydrolase</keyword>
<accession>A0A7V2F4A5</accession>
<dbReference type="EMBL" id="DSEC01000512">
    <property type="protein sequence ID" value="HER44224.1"/>
    <property type="molecule type" value="Genomic_DNA"/>
</dbReference>
<comment type="catalytic activity">
    <reaction evidence="5 6">
        <text>adenosine(34) in tRNA + H2O + H(+) = inosine(34) in tRNA + NH4(+)</text>
        <dbReference type="Rhea" id="RHEA:43168"/>
        <dbReference type="Rhea" id="RHEA-COMP:10373"/>
        <dbReference type="Rhea" id="RHEA-COMP:10374"/>
        <dbReference type="ChEBI" id="CHEBI:15377"/>
        <dbReference type="ChEBI" id="CHEBI:15378"/>
        <dbReference type="ChEBI" id="CHEBI:28938"/>
        <dbReference type="ChEBI" id="CHEBI:74411"/>
        <dbReference type="ChEBI" id="CHEBI:82852"/>
        <dbReference type="EC" id="3.5.4.33"/>
    </reaction>
</comment>